<dbReference type="Proteomes" id="UP000317429">
    <property type="component" value="Chromosome"/>
</dbReference>
<dbReference type="EMBL" id="CP036291">
    <property type="protein sequence ID" value="QDU90800.1"/>
    <property type="molecule type" value="Genomic_DNA"/>
</dbReference>
<organism evidence="2 3">
    <name type="scientific">Pirellulimonas nuda</name>
    <dbReference type="NCBI Taxonomy" id="2528009"/>
    <lineage>
        <taxon>Bacteria</taxon>
        <taxon>Pseudomonadati</taxon>
        <taxon>Planctomycetota</taxon>
        <taxon>Planctomycetia</taxon>
        <taxon>Pirellulales</taxon>
        <taxon>Lacipirellulaceae</taxon>
        <taxon>Pirellulimonas</taxon>
    </lineage>
</organism>
<name>A0A518DH48_9BACT</name>
<dbReference type="KEGG" id="pnd:Pla175_42130"/>
<gene>
    <name evidence="2" type="ORF">Pla175_42130</name>
</gene>
<sequence length="70" mass="6982">MPAEPDEPFLDALGCVAEAAFKLPEGDPEKVDVGGVGRQAADLGAGRFDGPGNAGHLGSGGRPSTPRPTP</sequence>
<dbReference type="AlphaFoldDB" id="A0A518DH48"/>
<proteinExistence type="predicted"/>
<evidence type="ECO:0000313" key="2">
    <source>
        <dbReference type="EMBL" id="QDU90800.1"/>
    </source>
</evidence>
<protein>
    <submittedName>
        <fullName evidence="2">Uncharacterized protein</fullName>
    </submittedName>
</protein>
<feature type="region of interest" description="Disordered" evidence="1">
    <location>
        <begin position="41"/>
        <end position="70"/>
    </location>
</feature>
<reference evidence="2 3" key="1">
    <citation type="submission" date="2019-02" db="EMBL/GenBank/DDBJ databases">
        <title>Deep-cultivation of Planctomycetes and their phenomic and genomic characterization uncovers novel biology.</title>
        <authorList>
            <person name="Wiegand S."/>
            <person name="Jogler M."/>
            <person name="Boedeker C."/>
            <person name="Pinto D."/>
            <person name="Vollmers J."/>
            <person name="Rivas-Marin E."/>
            <person name="Kohn T."/>
            <person name="Peeters S.H."/>
            <person name="Heuer A."/>
            <person name="Rast P."/>
            <person name="Oberbeckmann S."/>
            <person name="Bunk B."/>
            <person name="Jeske O."/>
            <person name="Meyerdierks A."/>
            <person name="Storesund J.E."/>
            <person name="Kallscheuer N."/>
            <person name="Luecker S."/>
            <person name="Lage O.M."/>
            <person name="Pohl T."/>
            <person name="Merkel B.J."/>
            <person name="Hornburger P."/>
            <person name="Mueller R.-W."/>
            <person name="Bruemmer F."/>
            <person name="Labrenz M."/>
            <person name="Spormann A.M."/>
            <person name="Op den Camp H."/>
            <person name="Overmann J."/>
            <person name="Amann R."/>
            <person name="Jetten M.S.M."/>
            <person name="Mascher T."/>
            <person name="Medema M.H."/>
            <person name="Devos D.P."/>
            <person name="Kaster A.-K."/>
            <person name="Ovreas L."/>
            <person name="Rohde M."/>
            <person name="Galperin M.Y."/>
            <person name="Jogler C."/>
        </authorList>
    </citation>
    <scope>NUCLEOTIDE SEQUENCE [LARGE SCALE GENOMIC DNA]</scope>
    <source>
        <strain evidence="2 3">Pla175</strain>
    </source>
</reference>
<accession>A0A518DH48</accession>
<evidence type="ECO:0000256" key="1">
    <source>
        <dbReference type="SAM" id="MobiDB-lite"/>
    </source>
</evidence>
<feature type="compositionally biased region" description="Gly residues" evidence="1">
    <location>
        <begin position="47"/>
        <end position="61"/>
    </location>
</feature>
<evidence type="ECO:0000313" key="3">
    <source>
        <dbReference type="Proteomes" id="UP000317429"/>
    </source>
</evidence>
<keyword evidence="3" id="KW-1185">Reference proteome</keyword>